<dbReference type="Pfam" id="PF00296">
    <property type="entry name" value="Bac_luciferase"/>
    <property type="match status" value="1"/>
</dbReference>
<dbReference type="InterPro" id="IPR036661">
    <property type="entry name" value="Luciferase-like_sf"/>
</dbReference>
<keyword evidence="5" id="KW-1185">Reference proteome</keyword>
<dbReference type="PANTHER" id="PTHR30137:SF8">
    <property type="entry name" value="BLR5498 PROTEIN"/>
    <property type="match status" value="1"/>
</dbReference>
<dbReference type="RefSeq" id="WP_179729400.1">
    <property type="nucleotide sequence ID" value="NZ_BAABEF010000001.1"/>
</dbReference>
<dbReference type="InterPro" id="IPR011251">
    <property type="entry name" value="Luciferase-like_dom"/>
</dbReference>
<dbReference type="AlphaFoldDB" id="A0A852RIK8"/>
<evidence type="ECO:0000313" key="4">
    <source>
        <dbReference type="EMBL" id="NYD33341.1"/>
    </source>
</evidence>
<dbReference type="GO" id="GO:0004497">
    <property type="term" value="F:monooxygenase activity"/>
    <property type="evidence" value="ECO:0007669"/>
    <property type="project" value="UniProtKB-KW"/>
</dbReference>
<evidence type="ECO:0000313" key="5">
    <source>
        <dbReference type="Proteomes" id="UP000582231"/>
    </source>
</evidence>
<name>A0A852RIK8_9ACTN</name>
<dbReference type="GO" id="GO:0005829">
    <property type="term" value="C:cytosol"/>
    <property type="evidence" value="ECO:0007669"/>
    <property type="project" value="TreeGrafter"/>
</dbReference>
<keyword evidence="1" id="KW-0560">Oxidoreductase</keyword>
<accession>A0A852RIK8</accession>
<organism evidence="4 5">
    <name type="scientific">Nocardioides kongjuensis</name>
    <dbReference type="NCBI Taxonomy" id="349522"/>
    <lineage>
        <taxon>Bacteria</taxon>
        <taxon>Bacillati</taxon>
        <taxon>Actinomycetota</taxon>
        <taxon>Actinomycetes</taxon>
        <taxon>Propionibacteriales</taxon>
        <taxon>Nocardioidaceae</taxon>
        <taxon>Nocardioides</taxon>
    </lineage>
</organism>
<feature type="domain" description="Luciferase-like" evidence="3">
    <location>
        <begin position="9"/>
        <end position="344"/>
    </location>
</feature>
<dbReference type="PANTHER" id="PTHR30137">
    <property type="entry name" value="LUCIFERASE-LIKE MONOOXYGENASE"/>
    <property type="match status" value="1"/>
</dbReference>
<evidence type="ECO:0000256" key="1">
    <source>
        <dbReference type="ARBA" id="ARBA00023002"/>
    </source>
</evidence>
<proteinExistence type="predicted"/>
<dbReference type="EMBL" id="JACCBF010000001">
    <property type="protein sequence ID" value="NYD33341.1"/>
    <property type="molecule type" value="Genomic_DNA"/>
</dbReference>
<dbReference type="SUPFAM" id="SSF51679">
    <property type="entry name" value="Bacterial luciferase-like"/>
    <property type="match status" value="1"/>
</dbReference>
<evidence type="ECO:0000259" key="3">
    <source>
        <dbReference type="Pfam" id="PF00296"/>
    </source>
</evidence>
<reference evidence="4 5" key="1">
    <citation type="submission" date="2020-07" db="EMBL/GenBank/DDBJ databases">
        <title>Sequencing the genomes of 1000 actinobacteria strains.</title>
        <authorList>
            <person name="Klenk H.-P."/>
        </authorList>
    </citation>
    <scope>NUCLEOTIDE SEQUENCE [LARGE SCALE GENOMIC DNA]</scope>
    <source>
        <strain evidence="4 5">DSM 19082</strain>
    </source>
</reference>
<gene>
    <name evidence="4" type="ORF">BJ958_004887</name>
</gene>
<dbReference type="Proteomes" id="UP000582231">
    <property type="component" value="Unassembled WGS sequence"/>
</dbReference>
<dbReference type="Gene3D" id="3.20.20.30">
    <property type="entry name" value="Luciferase-like domain"/>
    <property type="match status" value="1"/>
</dbReference>
<comment type="caution">
    <text evidence="4">The sequence shown here is derived from an EMBL/GenBank/DDBJ whole genome shotgun (WGS) entry which is preliminary data.</text>
</comment>
<sequence>MKIDLLYALTNRTGEMSWNGVLQAARQHAQLADELGFDRVWLGEHHFDVDGTDASPNPILLAADLAARTTNIRFGMAAVSITLWHPIRVAEDLAMLDHFADGRLDVAFGRGILPIEVKNLNPEADRWGGADSSIEIFDEKYDIVQKLWTEEVFSYQGKRYTLPTPDTKYIHAPGAPEPEGWLDDEGNLVAFAMYPKCYQDPYPPLFAVTESERGFRDAAHKGIGAITWYPTGKVLTGLNEAYQESYREAHGETLPLGVNTSVLRMAFVADTDEEARAATESSIADFFRFVCAVRDISVWLDADEDPSSVDWQGFSDAEAYDFLYERDHLFIGSPATVREQMLRMTASHHVQNWLLQFGVPGIDSNEAISRAMRLFAEHIMPALHEAGAQLPASAIH</sequence>
<evidence type="ECO:0000256" key="2">
    <source>
        <dbReference type="ARBA" id="ARBA00023033"/>
    </source>
</evidence>
<keyword evidence="2 4" id="KW-0503">Monooxygenase</keyword>
<protein>
    <submittedName>
        <fullName evidence="4">Alkanesulfonate monooxygenase SsuD/methylene tetrahydromethanopterin reductase-like flavin-dependent oxidoreductase (Luciferase family)</fullName>
    </submittedName>
</protein>
<dbReference type="GO" id="GO:0016705">
    <property type="term" value="F:oxidoreductase activity, acting on paired donors, with incorporation or reduction of molecular oxygen"/>
    <property type="evidence" value="ECO:0007669"/>
    <property type="project" value="InterPro"/>
</dbReference>
<dbReference type="InterPro" id="IPR050766">
    <property type="entry name" value="Bact_Lucif_Oxidored"/>
</dbReference>